<dbReference type="SUPFAM" id="SSF55785">
    <property type="entry name" value="PYP-like sensor domain (PAS domain)"/>
    <property type="match status" value="1"/>
</dbReference>
<evidence type="ECO:0000259" key="6">
    <source>
        <dbReference type="PROSITE" id="PS50112"/>
    </source>
</evidence>
<organism evidence="8 9">
    <name type="scientific">Spizellomyces punctatus (strain DAOM BR117)</name>
    <dbReference type="NCBI Taxonomy" id="645134"/>
    <lineage>
        <taxon>Eukaryota</taxon>
        <taxon>Fungi</taxon>
        <taxon>Fungi incertae sedis</taxon>
        <taxon>Chytridiomycota</taxon>
        <taxon>Chytridiomycota incertae sedis</taxon>
        <taxon>Chytridiomycetes</taxon>
        <taxon>Spizellomycetales</taxon>
        <taxon>Spizellomycetaceae</taxon>
        <taxon>Spizellomyces</taxon>
    </lineage>
</organism>
<keyword evidence="2 4" id="KW-0863">Zinc-finger</keyword>
<dbReference type="OrthoDB" id="2162994at2759"/>
<evidence type="ECO:0000256" key="5">
    <source>
        <dbReference type="SAM" id="MobiDB-lite"/>
    </source>
</evidence>
<dbReference type="Gene3D" id="3.30.50.10">
    <property type="entry name" value="Erythroid Transcription Factor GATA-1, subunit A"/>
    <property type="match status" value="1"/>
</dbReference>
<dbReference type="STRING" id="645134.A0A0L0HSR5"/>
<feature type="domain" description="PAS" evidence="6">
    <location>
        <begin position="194"/>
        <end position="260"/>
    </location>
</feature>
<dbReference type="GO" id="GO:0043565">
    <property type="term" value="F:sequence-specific DNA binding"/>
    <property type="evidence" value="ECO:0007669"/>
    <property type="project" value="InterPro"/>
</dbReference>
<proteinExistence type="predicted"/>
<dbReference type="PROSITE" id="PS00344">
    <property type="entry name" value="GATA_ZN_FINGER_1"/>
    <property type="match status" value="1"/>
</dbReference>
<dbReference type="PROSITE" id="PS50112">
    <property type="entry name" value="PAS"/>
    <property type="match status" value="1"/>
</dbReference>
<dbReference type="InterPro" id="IPR000679">
    <property type="entry name" value="Znf_GATA"/>
</dbReference>
<feature type="region of interest" description="Disordered" evidence="5">
    <location>
        <begin position="370"/>
        <end position="397"/>
    </location>
</feature>
<evidence type="ECO:0000313" key="8">
    <source>
        <dbReference type="EMBL" id="KND04143.1"/>
    </source>
</evidence>
<dbReference type="Proteomes" id="UP000053201">
    <property type="component" value="Unassembled WGS sequence"/>
</dbReference>
<reference evidence="8 9" key="1">
    <citation type="submission" date="2009-08" db="EMBL/GenBank/DDBJ databases">
        <title>The Genome Sequence of Spizellomyces punctatus strain DAOM BR117.</title>
        <authorList>
            <consortium name="The Broad Institute Genome Sequencing Platform"/>
            <person name="Russ C."/>
            <person name="Cuomo C."/>
            <person name="Shea T."/>
            <person name="Young S.K."/>
            <person name="Zeng Q."/>
            <person name="Koehrsen M."/>
            <person name="Haas B."/>
            <person name="Borodovsky M."/>
            <person name="Guigo R."/>
            <person name="Alvarado L."/>
            <person name="Berlin A."/>
            <person name="Bochicchio J."/>
            <person name="Borenstein D."/>
            <person name="Chapman S."/>
            <person name="Chen Z."/>
            <person name="Engels R."/>
            <person name="Freedman E."/>
            <person name="Gellesch M."/>
            <person name="Goldberg J."/>
            <person name="Griggs A."/>
            <person name="Gujja S."/>
            <person name="Heiman D."/>
            <person name="Hepburn T."/>
            <person name="Howarth C."/>
            <person name="Jen D."/>
            <person name="Larson L."/>
            <person name="Lewis B."/>
            <person name="Mehta T."/>
            <person name="Park D."/>
            <person name="Pearson M."/>
            <person name="Roberts A."/>
            <person name="Saif S."/>
            <person name="Shenoy N."/>
            <person name="Sisk P."/>
            <person name="Stolte C."/>
            <person name="Sykes S."/>
            <person name="Thomson T."/>
            <person name="Walk T."/>
            <person name="White J."/>
            <person name="Yandava C."/>
            <person name="Burger G."/>
            <person name="Gray M.W."/>
            <person name="Holland P.W.H."/>
            <person name="King N."/>
            <person name="Lang F.B.F."/>
            <person name="Roger A.J."/>
            <person name="Ruiz-Trillo I."/>
            <person name="Lander E."/>
            <person name="Nusbaum C."/>
        </authorList>
    </citation>
    <scope>NUCLEOTIDE SEQUENCE [LARGE SCALE GENOMIC DNA]</scope>
    <source>
        <strain evidence="8 9">DAOM BR117</strain>
    </source>
</reference>
<keyword evidence="9" id="KW-1185">Reference proteome</keyword>
<feature type="domain" description="GATA-type" evidence="7">
    <location>
        <begin position="396"/>
        <end position="429"/>
    </location>
</feature>
<evidence type="ECO:0000259" key="7">
    <source>
        <dbReference type="PROSITE" id="PS50114"/>
    </source>
</evidence>
<accession>A0A0L0HSR5</accession>
<dbReference type="GO" id="GO:0008270">
    <property type="term" value="F:zinc ion binding"/>
    <property type="evidence" value="ECO:0007669"/>
    <property type="project" value="UniProtKB-KW"/>
</dbReference>
<feature type="compositionally biased region" description="Polar residues" evidence="5">
    <location>
        <begin position="376"/>
        <end position="391"/>
    </location>
</feature>
<dbReference type="SUPFAM" id="SSF57716">
    <property type="entry name" value="Glucocorticoid receptor-like (DNA-binding domain)"/>
    <property type="match status" value="1"/>
</dbReference>
<evidence type="ECO:0000256" key="2">
    <source>
        <dbReference type="ARBA" id="ARBA00022771"/>
    </source>
</evidence>
<sequence length="446" mass="49896">MYASKVCRDSQATEHGPRTYFPDAPYTMSTSLTPTVRWSYIPYSTHLDVFASPHPSGPAPYLLRNVCSNSSEMPNELIDAQSVHIVENNPHRAPCAAEEGEGRMEWCSLVDGTLTEWMMSPAGYSKQREAERDMPSLPLANLTPQRVQPNPASIPQQQSSSSHLKHPQNRKPSISRHVSAVINHFTSVTSGPTRLLSHIDDVMHIMDPKSYTILLASDSSKSVLGIDPSQLTLKHTMHYIIHPPDWDSFTTSVHRATQSPGEVFSWWGRYKTVLDKHPTILVHVRGRVDSNSGAALLSARPYKSCAMESMDDFLELWLRNVRLRRDVGELLRGRQGEPVPAVAVEIKDERDRGHEQRRFSVDSVSRRNTYLGRRGSVTSTEGDLPTPTASSGRRKHHSRQFCQHCGTNESPEWRKGPAGPKTLCNACGLAYAKRERRKCENGETGA</sequence>
<dbReference type="GeneID" id="27685230"/>
<dbReference type="PANTHER" id="PTHR45658:SF146">
    <property type="entry name" value="GATA-TYPE DOMAIN-CONTAINING PROTEIN"/>
    <property type="match status" value="1"/>
</dbReference>
<protein>
    <submittedName>
        <fullName evidence="8">White collar 2 protein</fullName>
    </submittedName>
</protein>
<dbReference type="InterPro" id="IPR035965">
    <property type="entry name" value="PAS-like_dom_sf"/>
</dbReference>
<dbReference type="InterPro" id="IPR051140">
    <property type="entry name" value="GATA_TF"/>
</dbReference>
<keyword evidence="3" id="KW-0862">Zinc</keyword>
<dbReference type="AlphaFoldDB" id="A0A0L0HSR5"/>
<dbReference type="PROSITE" id="PS50114">
    <property type="entry name" value="GATA_ZN_FINGER_2"/>
    <property type="match status" value="1"/>
</dbReference>
<dbReference type="PANTHER" id="PTHR45658">
    <property type="entry name" value="GATA TRANSCRIPTION FACTOR"/>
    <property type="match status" value="1"/>
</dbReference>
<dbReference type="InterPro" id="IPR000014">
    <property type="entry name" value="PAS"/>
</dbReference>
<dbReference type="InParanoid" id="A0A0L0HSR5"/>
<dbReference type="GO" id="GO:0006355">
    <property type="term" value="P:regulation of DNA-templated transcription"/>
    <property type="evidence" value="ECO:0007669"/>
    <property type="project" value="InterPro"/>
</dbReference>
<feature type="compositionally biased region" description="Polar residues" evidence="5">
    <location>
        <begin position="142"/>
        <end position="155"/>
    </location>
</feature>
<name>A0A0L0HSR5_SPIPD</name>
<dbReference type="Pfam" id="PF00320">
    <property type="entry name" value="GATA"/>
    <property type="match status" value="1"/>
</dbReference>
<dbReference type="RefSeq" id="XP_016612182.1">
    <property type="nucleotide sequence ID" value="XM_016749895.1"/>
</dbReference>
<dbReference type="EMBL" id="KQ257451">
    <property type="protein sequence ID" value="KND04143.1"/>
    <property type="molecule type" value="Genomic_DNA"/>
</dbReference>
<dbReference type="VEuPathDB" id="FungiDB:SPPG_01578"/>
<gene>
    <name evidence="8" type="ORF">SPPG_01578</name>
</gene>
<evidence type="ECO:0000256" key="4">
    <source>
        <dbReference type="PROSITE-ProRule" id="PRU00094"/>
    </source>
</evidence>
<dbReference type="GO" id="GO:0005634">
    <property type="term" value="C:nucleus"/>
    <property type="evidence" value="ECO:0007669"/>
    <property type="project" value="TreeGrafter"/>
</dbReference>
<dbReference type="eggNOG" id="KOG1601">
    <property type="taxonomic scope" value="Eukaryota"/>
</dbReference>
<evidence type="ECO:0000313" key="9">
    <source>
        <dbReference type="Proteomes" id="UP000053201"/>
    </source>
</evidence>
<dbReference type="CDD" id="cd00202">
    <property type="entry name" value="ZnF_GATA"/>
    <property type="match status" value="1"/>
</dbReference>
<dbReference type="InterPro" id="IPR013088">
    <property type="entry name" value="Znf_NHR/GATA"/>
</dbReference>
<feature type="region of interest" description="Disordered" evidence="5">
    <location>
        <begin position="140"/>
        <end position="173"/>
    </location>
</feature>
<keyword evidence="1" id="KW-0479">Metal-binding</keyword>
<dbReference type="GO" id="GO:0030154">
    <property type="term" value="P:cell differentiation"/>
    <property type="evidence" value="ECO:0007669"/>
    <property type="project" value="TreeGrafter"/>
</dbReference>
<evidence type="ECO:0000256" key="3">
    <source>
        <dbReference type="ARBA" id="ARBA00022833"/>
    </source>
</evidence>
<evidence type="ECO:0000256" key="1">
    <source>
        <dbReference type="ARBA" id="ARBA00022723"/>
    </source>
</evidence>
<dbReference type="SMART" id="SM00401">
    <property type="entry name" value="ZnF_GATA"/>
    <property type="match status" value="1"/>
</dbReference>